<accession>A0A7S8EA00</accession>
<proteinExistence type="predicted"/>
<dbReference type="InterPro" id="IPR000866">
    <property type="entry name" value="AhpC/TSA"/>
</dbReference>
<dbReference type="PANTHER" id="PTHR42852">
    <property type="entry name" value="THIOL:DISULFIDE INTERCHANGE PROTEIN DSBE"/>
    <property type="match status" value="1"/>
</dbReference>
<keyword evidence="3" id="KW-0735">Signal-anchor</keyword>
<dbReference type="KEGG" id="pmet:G4Y79_01665"/>
<dbReference type="SUPFAM" id="SSF52833">
    <property type="entry name" value="Thioredoxin-like"/>
    <property type="match status" value="1"/>
</dbReference>
<dbReference type="CDD" id="cd02966">
    <property type="entry name" value="TlpA_like_family"/>
    <property type="match status" value="1"/>
</dbReference>
<evidence type="ECO:0000256" key="2">
    <source>
        <dbReference type="ARBA" id="ARBA00022748"/>
    </source>
</evidence>
<dbReference type="Gene3D" id="3.40.30.10">
    <property type="entry name" value="Glutaredoxin"/>
    <property type="match status" value="1"/>
</dbReference>
<sequence>MEDTGESIEKFLSDSPPTKQKLGLGSIVLLIGLVLFMTVIGWAYVDGSATQPTSGPALDFTLRTFDGESFRLSDHRGKVVVINFWASWCVPCRDEAPILQSVWERYRERGVILVGVTYLDSESASLDFIQEFGITYFNGPDIGTIISEEYRITGVPETFVVDQNGDVVEAIIAPITAGQLDRILERLLEP</sequence>
<dbReference type="PROSITE" id="PS51352">
    <property type="entry name" value="THIOREDOXIN_2"/>
    <property type="match status" value="1"/>
</dbReference>
<gene>
    <name evidence="8" type="ORF">G4Y79_01665</name>
</gene>
<dbReference type="InterPro" id="IPR017937">
    <property type="entry name" value="Thioredoxin_CS"/>
</dbReference>
<feature type="domain" description="Thioredoxin" evidence="7">
    <location>
        <begin position="51"/>
        <end position="189"/>
    </location>
</feature>
<protein>
    <submittedName>
        <fullName evidence="8">Redoxin domain-containing protein</fullName>
    </submittedName>
</protein>
<keyword evidence="4" id="KW-1015">Disulfide bond</keyword>
<dbReference type="GO" id="GO:0030313">
    <property type="term" value="C:cell envelope"/>
    <property type="evidence" value="ECO:0007669"/>
    <property type="project" value="UniProtKB-SubCell"/>
</dbReference>
<dbReference type="EMBL" id="CP062983">
    <property type="protein sequence ID" value="QPC83109.1"/>
    <property type="molecule type" value="Genomic_DNA"/>
</dbReference>
<evidence type="ECO:0000259" key="7">
    <source>
        <dbReference type="PROSITE" id="PS51352"/>
    </source>
</evidence>
<dbReference type="GO" id="GO:0017004">
    <property type="term" value="P:cytochrome complex assembly"/>
    <property type="evidence" value="ECO:0007669"/>
    <property type="project" value="UniProtKB-KW"/>
</dbReference>
<dbReference type="RefSeq" id="WP_195171178.1">
    <property type="nucleotide sequence ID" value="NZ_CP062983.1"/>
</dbReference>
<dbReference type="GO" id="GO:0016491">
    <property type="term" value="F:oxidoreductase activity"/>
    <property type="evidence" value="ECO:0007669"/>
    <property type="project" value="InterPro"/>
</dbReference>
<dbReference type="Pfam" id="PF00578">
    <property type="entry name" value="AhpC-TSA"/>
    <property type="match status" value="1"/>
</dbReference>
<dbReference type="InterPro" id="IPR050553">
    <property type="entry name" value="Thioredoxin_ResA/DsbE_sf"/>
</dbReference>
<keyword evidence="6" id="KW-0812">Transmembrane</keyword>
<evidence type="ECO:0000256" key="3">
    <source>
        <dbReference type="ARBA" id="ARBA00022968"/>
    </source>
</evidence>
<keyword evidence="6" id="KW-1133">Transmembrane helix</keyword>
<reference evidence="8 9" key="1">
    <citation type="submission" date="2020-02" db="EMBL/GenBank/DDBJ databases">
        <authorList>
            <person name="Zheng R.K."/>
            <person name="Sun C.M."/>
        </authorList>
    </citation>
    <scope>NUCLEOTIDE SEQUENCE [LARGE SCALE GENOMIC DNA]</scope>
    <source>
        <strain evidence="9">rifampicinis</strain>
    </source>
</reference>
<dbReference type="PANTHER" id="PTHR42852:SF6">
    <property type="entry name" value="THIOL:DISULFIDE INTERCHANGE PROTEIN DSBE"/>
    <property type="match status" value="1"/>
</dbReference>
<keyword evidence="2" id="KW-0201">Cytochrome c-type biogenesis</keyword>
<dbReference type="AlphaFoldDB" id="A0A7S8EA00"/>
<keyword evidence="9" id="KW-1185">Reference proteome</keyword>
<evidence type="ECO:0000256" key="5">
    <source>
        <dbReference type="ARBA" id="ARBA00023284"/>
    </source>
</evidence>
<dbReference type="InterPro" id="IPR036249">
    <property type="entry name" value="Thioredoxin-like_sf"/>
</dbReference>
<dbReference type="Proteomes" id="UP000594468">
    <property type="component" value="Chromosome"/>
</dbReference>
<evidence type="ECO:0000256" key="1">
    <source>
        <dbReference type="ARBA" id="ARBA00004196"/>
    </source>
</evidence>
<evidence type="ECO:0000313" key="8">
    <source>
        <dbReference type="EMBL" id="QPC83109.1"/>
    </source>
</evidence>
<feature type="transmembrane region" description="Helical" evidence="6">
    <location>
        <begin position="22"/>
        <end position="45"/>
    </location>
</feature>
<evidence type="ECO:0000256" key="4">
    <source>
        <dbReference type="ARBA" id="ARBA00023157"/>
    </source>
</evidence>
<organism evidence="8 9">
    <name type="scientific">Phototrophicus methaneseepsis</name>
    <dbReference type="NCBI Taxonomy" id="2710758"/>
    <lineage>
        <taxon>Bacteria</taxon>
        <taxon>Bacillati</taxon>
        <taxon>Chloroflexota</taxon>
        <taxon>Candidatus Thermofontia</taxon>
        <taxon>Phototrophicales</taxon>
        <taxon>Phototrophicaceae</taxon>
        <taxon>Phototrophicus</taxon>
    </lineage>
</organism>
<dbReference type="PROSITE" id="PS00194">
    <property type="entry name" value="THIOREDOXIN_1"/>
    <property type="match status" value="1"/>
</dbReference>
<dbReference type="InterPro" id="IPR013766">
    <property type="entry name" value="Thioredoxin_domain"/>
</dbReference>
<comment type="subcellular location">
    <subcellularLocation>
        <location evidence="1">Cell envelope</location>
    </subcellularLocation>
</comment>
<keyword evidence="5" id="KW-0676">Redox-active center</keyword>
<name>A0A7S8EA00_9CHLR</name>
<evidence type="ECO:0000313" key="9">
    <source>
        <dbReference type="Proteomes" id="UP000594468"/>
    </source>
</evidence>
<dbReference type="GO" id="GO:0016209">
    <property type="term" value="F:antioxidant activity"/>
    <property type="evidence" value="ECO:0007669"/>
    <property type="project" value="InterPro"/>
</dbReference>
<keyword evidence="6" id="KW-0472">Membrane</keyword>
<evidence type="ECO:0000256" key="6">
    <source>
        <dbReference type="SAM" id="Phobius"/>
    </source>
</evidence>